<accession>A0A0A0KCK8</accession>
<organism evidence="1 2">
    <name type="scientific">Cucumis sativus</name>
    <name type="common">Cucumber</name>
    <dbReference type="NCBI Taxonomy" id="3659"/>
    <lineage>
        <taxon>Eukaryota</taxon>
        <taxon>Viridiplantae</taxon>
        <taxon>Streptophyta</taxon>
        <taxon>Embryophyta</taxon>
        <taxon>Tracheophyta</taxon>
        <taxon>Spermatophyta</taxon>
        <taxon>Magnoliopsida</taxon>
        <taxon>eudicotyledons</taxon>
        <taxon>Gunneridae</taxon>
        <taxon>Pentapetalae</taxon>
        <taxon>rosids</taxon>
        <taxon>fabids</taxon>
        <taxon>Cucurbitales</taxon>
        <taxon>Cucurbitaceae</taxon>
        <taxon>Benincaseae</taxon>
        <taxon>Cucumis</taxon>
    </lineage>
</organism>
<reference evidence="1 2" key="2">
    <citation type="journal article" date="2009" name="PLoS ONE">
        <title>An integrated genetic and cytogenetic map of the cucumber genome.</title>
        <authorList>
            <person name="Ren Y."/>
            <person name="Zhang Z."/>
            <person name="Liu J."/>
            <person name="Staub J.E."/>
            <person name="Han Y."/>
            <person name="Cheng Z."/>
            <person name="Li X."/>
            <person name="Lu J."/>
            <person name="Miao H."/>
            <person name="Kang H."/>
            <person name="Xie B."/>
            <person name="Gu X."/>
            <person name="Wang X."/>
            <person name="Du Y."/>
            <person name="Jin W."/>
            <person name="Huang S."/>
        </authorList>
    </citation>
    <scope>NUCLEOTIDE SEQUENCE [LARGE SCALE GENOMIC DNA]</scope>
    <source>
        <strain evidence="2">cv. 9930</strain>
    </source>
</reference>
<dbReference type="AlphaFoldDB" id="A0A0A0KCK8"/>
<evidence type="ECO:0000313" key="1">
    <source>
        <dbReference type="EMBL" id="KGN46122.1"/>
    </source>
</evidence>
<name>A0A0A0KCK8_CUCSA</name>
<reference evidence="1 2" key="1">
    <citation type="journal article" date="2009" name="Nat. Genet.">
        <title>The genome of the cucumber, Cucumis sativus L.</title>
        <authorList>
            <person name="Huang S."/>
            <person name="Li R."/>
            <person name="Zhang Z."/>
            <person name="Li L."/>
            <person name="Gu X."/>
            <person name="Fan W."/>
            <person name="Lucas W.J."/>
            <person name="Wang X."/>
            <person name="Xie B."/>
            <person name="Ni P."/>
            <person name="Ren Y."/>
            <person name="Zhu H."/>
            <person name="Li J."/>
            <person name="Lin K."/>
            <person name="Jin W."/>
            <person name="Fei Z."/>
            <person name="Li G."/>
            <person name="Staub J."/>
            <person name="Kilian A."/>
            <person name="van der Vossen E.A."/>
            <person name="Wu Y."/>
            <person name="Guo J."/>
            <person name="He J."/>
            <person name="Jia Z."/>
            <person name="Ren Y."/>
            <person name="Tian G."/>
            <person name="Lu Y."/>
            <person name="Ruan J."/>
            <person name="Qian W."/>
            <person name="Wang M."/>
            <person name="Huang Q."/>
            <person name="Li B."/>
            <person name="Xuan Z."/>
            <person name="Cao J."/>
            <person name="Asan"/>
            <person name="Wu Z."/>
            <person name="Zhang J."/>
            <person name="Cai Q."/>
            <person name="Bai Y."/>
            <person name="Zhao B."/>
            <person name="Han Y."/>
            <person name="Li Y."/>
            <person name="Li X."/>
            <person name="Wang S."/>
            <person name="Shi Q."/>
            <person name="Liu S."/>
            <person name="Cho W.K."/>
            <person name="Kim J.Y."/>
            <person name="Xu Y."/>
            <person name="Heller-Uszynska K."/>
            <person name="Miao H."/>
            <person name="Cheng Z."/>
            <person name="Zhang S."/>
            <person name="Wu J."/>
            <person name="Yang Y."/>
            <person name="Kang H."/>
            <person name="Li M."/>
            <person name="Liang H."/>
            <person name="Ren X."/>
            <person name="Shi Z."/>
            <person name="Wen M."/>
            <person name="Jian M."/>
            <person name="Yang H."/>
            <person name="Zhang G."/>
            <person name="Yang Z."/>
            <person name="Chen R."/>
            <person name="Liu S."/>
            <person name="Li J."/>
            <person name="Ma L."/>
            <person name="Liu H."/>
            <person name="Zhou Y."/>
            <person name="Zhao J."/>
            <person name="Fang X."/>
            <person name="Li G."/>
            <person name="Fang L."/>
            <person name="Li Y."/>
            <person name="Liu D."/>
            <person name="Zheng H."/>
            <person name="Zhang Y."/>
            <person name="Qin N."/>
            <person name="Li Z."/>
            <person name="Yang G."/>
            <person name="Yang S."/>
            <person name="Bolund L."/>
            <person name="Kristiansen K."/>
            <person name="Zheng H."/>
            <person name="Li S."/>
            <person name="Zhang X."/>
            <person name="Yang H."/>
            <person name="Wang J."/>
            <person name="Sun R."/>
            <person name="Zhang B."/>
            <person name="Jiang S."/>
            <person name="Wang J."/>
            <person name="Du Y."/>
            <person name="Li S."/>
        </authorList>
    </citation>
    <scope>NUCLEOTIDE SEQUENCE [LARGE SCALE GENOMIC DNA]</scope>
    <source>
        <strain evidence="2">cv. 9930</strain>
    </source>
</reference>
<reference evidence="1 2" key="4">
    <citation type="journal article" date="2011" name="BMC Genomics">
        <title>RNA-Seq improves annotation of protein-coding genes in the cucumber genome.</title>
        <authorList>
            <person name="Li Z."/>
            <person name="Zhang Z."/>
            <person name="Yan P."/>
            <person name="Huang S."/>
            <person name="Fei Z."/>
            <person name="Lin K."/>
        </authorList>
    </citation>
    <scope>NUCLEOTIDE SEQUENCE [LARGE SCALE GENOMIC DNA]</scope>
    <source>
        <strain evidence="2">cv. 9930</strain>
    </source>
</reference>
<dbReference type="Gramene" id="KGN46122">
    <property type="protein sequence ID" value="KGN46122"/>
    <property type="gene ID" value="Csa_6G055920"/>
</dbReference>
<evidence type="ECO:0000313" key="2">
    <source>
        <dbReference type="Proteomes" id="UP000029981"/>
    </source>
</evidence>
<sequence length="85" mass="10190">MKIRWLPPATGEIKLNVDASIHSSERFGKVFEGWLRVVGRCQLQLLKFKIWLQNFIFIRIRENVKPAYVWIMKDYLVEISRNLEL</sequence>
<gene>
    <name evidence="1" type="ORF">Csa_6G055920</name>
</gene>
<reference evidence="1 2" key="3">
    <citation type="journal article" date="2010" name="BMC Genomics">
        <title>Transcriptome sequencing and comparative analysis of cucumber flowers with different sex types.</title>
        <authorList>
            <person name="Guo S."/>
            <person name="Zheng Y."/>
            <person name="Joung J.G."/>
            <person name="Liu S."/>
            <person name="Zhang Z."/>
            <person name="Crasta O.R."/>
            <person name="Sobral B.W."/>
            <person name="Xu Y."/>
            <person name="Huang S."/>
            <person name="Fei Z."/>
        </authorList>
    </citation>
    <scope>NUCLEOTIDE SEQUENCE [LARGE SCALE GENOMIC DNA]</scope>
    <source>
        <strain evidence="2">cv. 9930</strain>
    </source>
</reference>
<keyword evidence="2" id="KW-1185">Reference proteome</keyword>
<protein>
    <submittedName>
        <fullName evidence="1">Uncharacterized protein</fullName>
    </submittedName>
</protein>
<dbReference type="EMBL" id="CM002927">
    <property type="protein sequence ID" value="KGN46122.1"/>
    <property type="molecule type" value="Genomic_DNA"/>
</dbReference>
<dbReference type="Proteomes" id="UP000029981">
    <property type="component" value="Chromosome 6"/>
</dbReference>
<proteinExistence type="predicted"/>